<dbReference type="AlphaFoldDB" id="A0A9P4L7Y5"/>
<protein>
    <submittedName>
        <fullName evidence="1">Uncharacterized protein</fullName>
    </submittedName>
</protein>
<gene>
    <name evidence="1" type="ORF">K460DRAFT_98336</name>
</gene>
<organism evidence="1 2">
    <name type="scientific">Cucurbitaria berberidis CBS 394.84</name>
    <dbReference type="NCBI Taxonomy" id="1168544"/>
    <lineage>
        <taxon>Eukaryota</taxon>
        <taxon>Fungi</taxon>
        <taxon>Dikarya</taxon>
        <taxon>Ascomycota</taxon>
        <taxon>Pezizomycotina</taxon>
        <taxon>Dothideomycetes</taxon>
        <taxon>Pleosporomycetidae</taxon>
        <taxon>Pleosporales</taxon>
        <taxon>Pleosporineae</taxon>
        <taxon>Cucurbitariaceae</taxon>
        <taxon>Cucurbitaria</taxon>
    </lineage>
</organism>
<name>A0A9P4L7Y5_9PLEO</name>
<dbReference type="Proteomes" id="UP000800039">
    <property type="component" value="Unassembled WGS sequence"/>
</dbReference>
<dbReference type="GeneID" id="63856115"/>
<accession>A0A9P4L7Y5</accession>
<evidence type="ECO:0000313" key="1">
    <source>
        <dbReference type="EMBL" id="KAF1844774.1"/>
    </source>
</evidence>
<evidence type="ECO:0000313" key="2">
    <source>
        <dbReference type="Proteomes" id="UP000800039"/>
    </source>
</evidence>
<keyword evidence="2" id="KW-1185">Reference proteome</keyword>
<comment type="caution">
    <text evidence="1">The sequence shown here is derived from an EMBL/GenBank/DDBJ whole genome shotgun (WGS) entry which is preliminary data.</text>
</comment>
<sequence>MTAHASPTSGSLFRLLPSTLAAPTPASLNDAGTLPIPLFPSAIIALFQPDLLVATRLLAPSVPYAQVASEVMNPRSTTTRSARSSHRTRLPQMCVLQCSTRSIVSCIRKWGFDGISGRVWWWRFGWCFPRCGQRVDVGGRGSCFE</sequence>
<dbReference type="EMBL" id="ML976616">
    <property type="protein sequence ID" value="KAF1844774.1"/>
    <property type="molecule type" value="Genomic_DNA"/>
</dbReference>
<dbReference type="RefSeq" id="XP_040787337.1">
    <property type="nucleotide sequence ID" value="XM_040938858.1"/>
</dbReference>
<reference evidence="1" key="1">
    <citation type="submission" date="2020-01" db="EMBL/GenBank/DDBJ databases">
        <authorList>
            <consortium name="DOE Joint Genome Institute"/>
            <person name="Haridas S."/>
            <person name="Albert R."/>
            <person name="Binder M."/>
            <person name="Bloem J."/>
            <person name="Labutti K."/>
            <person name="Salamov A."/>
            <person name="Andreopoulos B."/>
            <person name="Baker S.E."/>
            <person name="Barry K."/>
            <person name="Bills G."/>
            <person name="Bluhm B.H."/>
            <person name="Cannon C."/>
            <person name="Castanera R."/>
            <person name="Culley D.E."/>
            <person name="Daum C."/>
            <person name="Ezra D."/>
            <person name="Gonzalez J.B."/>
            <person name="Henrissat B."/>
            <person name="Kuo A."/>
            <person name="Liang C."/>
            <person name="Lipzen A."/>
            <person name="Lutzoni F."/>
            <person name="Magnuson J."/>
            <person name="Mondo S."/>
            <person name="Nolan M."/>
            <person name="Ohm R."/>
            <person name="Pangilinan J."/>
            <person name="Park H.-J."/>
            <person name="Ramirez L."/>
            <person name="Alfaro M."/>
            <person name="Sun H."/>
            <person name="Tritt A."/>
            <person name="Yoshinaga Y."/>
            <person name="Zwiers L.-H."/>
            <person name="Turgeon B.G."/>
            <person name="Goodwin S.B."/>
            <person name="Spatafora J.W."/>
            <person name="Crous P.W."/>
            <person name="Grigoriev I.V."/>
        </authorList>
    </citation>
    <scope>NUCLEOTIDE SEQUENCE</scope>
    <source>
        <strain evidence="1">CBS 394.84</strain>
    </source>
</reference>
<proteinExistence type="predicted"/>